<dbReference type="PROSITE" id="PS50088">
    <property type="entry name" value="ANK_REPEAT"/>
    <property type="match status" value="1"/>
</dbReference>
<dbReference type="AlphaFoldDB" id="A0A8X8FYX9"/>
<dbReference type="RefSeq" id="WP_191769412.1">
    <property type="nucleotide sequence ID" value="NZ_JACSQS010000003.1"/>
</dbReference>
<evidence type="ECO:0000256" key="3">
    <source>
        <dbReference type="PROSITE-ProRule" id="PRU00023"/>
    </source>
</evidence>
<organism evidence="4 5">
    <name type="scientific">Stenotrophomonas lacuserhaii</name>
    <dbReference type="NCBI Taxonomy" id="2760084"/>
    <lineage>
        <taxon>Bacteria</taxon>
        <taxon>Pseudomonadati</taxon>
        <taxon>Pseudomonadota</taxon>
        <taxon>Gammaproteobacteria</taxon>
        <taxon>Lysobacterales</taxon>
        <taxon>Lysobacteraceae</taxon>
        <taxon>Stenotrophomonas</taxon>
    </lineage>
</organism>
<dbReference type="EMBL" id="JACSQS010000003">
    <property type="protein sequence ID" value="MBD7953495.1"/>
    <property type="molecule type" value="Genomic_DNA"/>
</dbReference>
<evidence type="ECO:0000313" key="4">
    <source>
        <dbReference type="EMBL" id="MBD7953495.1"/>
    </source>
</evidence>
<keyword evidence="2 3" id="KW-0040">ANK repeat</keyword>
<protein>
    <submittedName>
        <fullName evidence="4">Ankyrin repeat domain-containing protein</fullName>
    </submittedName>
</protein>
<reference evidence="4 5" key="1">
    <citation type="submission" date="2020-08" db="EMBL/GenBank/DDBJ databases">
        <title>A Genomic Blueprint of the Chicken Gut Microbiome.</title>
        <authorList>
            <person name="Gilroy R."/>
            <person name="Ravi A."/>
            <person name="Getino M."/>
            <person name="Pursley I."/>
            <person name="Horton D.L."/>
            <person name="Alikhan N.-F."/>
            <person name="Baker D."/>
            <person name="Gharbi K."/>
            <person name="Hall N."/>
            <person name="Watson M."/>
            <person name="Adriaenssens E.M."/>
            <person name="Foster-Nyarko E."/>
            <person name="Jarju S."/>
            <person name="Secka A."/>
            <person name="Antonio M."/>
            <person name="Oren A."/>
            <person name="Chaudhuri R."/>
            <person name="La Ragione R.M."/>
            <person name="Hildebrand F."/>
            <person name="Pallen M.J."/>
        </authorList>
    </citation>
    <scope>NUCLEOTIDE SEQUENCE [LARGE SCALE GENOMIC DNA]</scope>
    <source>
        <strain evidence="4 5">Sa5BUN4</strain>
    </source>
</reference>
<proteinExistence type="predicted"/>
<keyword evidence="1" id="KW-0677">Repeat</keyword>
<dbReference type="Gene3D" id="1.25.40.20">
    <property type="entry name" value="Ankyrin repeat-containing domain"/>
    <property type="match status" value="1"/>
</dbReference>
<dbReference type="PROSITE" id="PS50297">
    <property type="entry name" value="ANK_REP_REGION"/>
    <property type="match status" value="1"/>
</dbReference>
<gene>
    <name evidence="4" type="ORF">H9654_04660</name>
</gene>
<keyword evidence="5" id="KW-1185">Reference proteome</keyword>
<dbReference type="SMART" id="SM00248">
    <property type="entry name" value="ANK"/>
    <property type="match status" value="1"/>
</dbReference>
<dbReference type="SUPFAM" id="SSF48403">
    <property type="entry name" value="Ankyrin repeat"/>
    <property type="match status" value="1"/>
</dbReference>
<evidence type="ECO:0000256" key="1">
    <source>
        <dbReference type="ARBA" id="ARBA00022737"/>
    </source>
</evidence>
<dbReference type="Proteomes" id="UP000636938">
    <property type="component" value="Unassembled WGS sequence"/>
</dbReference>
<accession>A0A8X8FYX9</accession>
<comment type="caution">
    <text evidence="4">The sequence shown here is derived from an EMBL/GenBank/DDBJ whole genome shotgun (WGS) entry which is preliminary data.</text>
</comment>
<dbReference type="InterPro" id="IPR036770">
    <property type="entry name" value="Ankyrin_rpt-contain_sf"/>
</dbReference>
<feature type="repeat" description="ANK" evidence="3">
    <location>
        <begin position="35"/>
        <end position="67"/>
    </location>
</feature>
<name>A0A8X8FYX9_9GAMM</name>
<sequence>MAAAEVARQAASSGDRDLLESSLVQGAGVDERGPAGTTLLMVAASAGHENIVELLLERGADPHATCTHGSTALSYAWNYQQEGVKAALETALRSGPASSS</sequence>
<dbReference type="Pfam" id="PF12796">
    <property type="entry name" value="Ank_2"/>
    <property type="match status" value="1"/>
</dbReference>
<dbReference type="InterPro" id="IPR002110">
    <property type="entry name" value="Ankyrin_rpt"/>
</dbReference>
<dbReference type="PANTHER" id="PTHR24171">
    <property type="entry name" value="ANKYRIN REPEAT DOMAIN-CONTAINING PROTEIN 39-RELATED"/>
    <property type="match status" value="1"/>
</dbReference>
<evidence type="ECO:0000313" key="5">
    <source>
        <dbReference type="Proteomes" id="UP000636938"/>
    </source>
</evidence>
<evidence type="ECO:0000256" key="2">
    <source>
        <dbReference type="ARBA" id="ARBA00023043"/>
    </source>
</evidence>